<evidence type="ECO:0000313" key="2">
    <source>
        <dbReference type="EMBL" id="BBX32448.1"/>
    </source>
</evidence>
<reference evidence="2" key="2">
    <citation type="submission" date="2020-02" db="EMBL/GenBank/DDBJ databases">
        <authorList>
            <person name="Matsumoto Y."/>
            <person name="Motooka D."/>
            <person name="Nakamura S."/>
        </authorList>
    </citation>
    <scope>NUCLEOTIDE SEQUENCE</scope>
    <source>
        <strain evidence="2">JCM 12375</strain>
    </source>
</reference>
<evidence type="ECO:0000313" key="4">
    <source>
        <dbReference type="Proteomes" id="UP000465622"/>
    </source>
</evidence>
<evidence type="ECO:0000256" key="1">
    <source>
        <dbReference type="SAM" id="Phobius"/>
    </source>
</evidence>
<sequence>MESNQQPEAQSAALPLLDARAWALGFLVFSVIVAVIFSQYLIDFIASAH</sequence>
<dbReference type="RefSeq" id="WP_163642147.1">
    <property type="nucleotide sequence ID" value="NZ_AP022567.1"/>
</dbReference>
<name>A0AAI8TU98_MYCME</name>
<reference evidence="3" key="3">
    <citation type="submission" date="2023-03" db="EMBL/GenBank/DDBJ databases">
        <title>Draft genome sequence of a Mycolicibacterium mageritense strain H4_3_1 isolated from a hybrid biological-inorganic system reactor.</title>
        <authorList>
            <person name="Feng X."/>
            <person name="Kazama D."/>
            <person name="Sato K."/>
            <person name="Kobayashi H."/>
        </authorList>
    </citation>
    <scope>NUCLEOTIDE SEQUENCE</scope>
    <source>
        <strain evidence="3">H4_3_1</strain>
    </source>
</reference>
<dbReference type="Proteomes" id="UP001241092">
    <property type="component" value="Chromosome"/>
</dbReference>
<proteinExistence type="predicted"/>
<dbReference type="EMBL" id="AP022567">
    <property type="protein sequence ID" value="BBX32448.1"/>
    <property type="molecule type" value="Genomic_DNA"/>
</dbReference>
<protein>
    <submittedName>
        <fullName evidence="3">Uncharacterized protein</fullName>
    </submittedName>
</protein>
<accession>A0AAI8TU98</accession>
<keyword evidence="4" id="KW-1185">Reference proteome</keyword>
<dbReference type="EMBL" id="AP027452">
    <property type="protein sequence ID" value="BDY28883.1"/>
    <property type="molecule type" value="Genomic_DNA"/>
</dbReference>
<keyword evidence="1" id="KW-0812">Transmembrane</keyword>
<keyword evidence="1" id="KW-1133">Transmembrane helix</keyword>
<keyword evidence="1" id="KW-0472">Membrane</keyword>
<organism evidence="3 5">
    <name type="scientific">Mycolicibacterium mageritense</name>
    <name type="common">Mycobacterium mageritense</name>
    <dbReference type="NCBI Taxonomy" id="53462"/>
    <lineage>
        <taxon>Bacteria</taxon>
        <taxon>Bacillati</taxon>
        <taxon>Actinomycetota</taxon>
        <taxon>Actinomycetes</taxon>
        <taxon>Mycobacteriales</taxon>
        <taxon>Mycobacteriaceae</taxon>
        <taxon>Mycolicibacterium</taxon>
    </lineage>
</organism>
<dbReference type="Proteomes" id="UP000465622">
    <property type="component" value="Chromosome"/>
</dbReference>
<gene>
    <name evidence="3" type="ORF">hbim_02819</name>
    <name evidence="2" type="ORF">MMAGJ_17300</name>
</gene>
<evidence type="ECO:0000313" key="3">
    <source>
        <dbReference type="EMBL" id="BDY28883.1"/>
    </source>
</evidence>
<dbReference type="AlphaFoldDB" id="A0AAI8TU98"/>
<reference evidence="2 4" key="1">
    <citation type="journal article" date="2019" name="Emerg. Microbes Infect.">
        <title>Comprehensive subspecies identification of 175 nontuberculous mycobacteria species based on 7547 genomic profiles.</title>
        <authorList>
            <person name="Matsumoto Y."/>
            <person name="Kinjo T."/>
            <person name="Motooka D."/>
            <person name="Nabeya D."/>
            <person name="Jung N."/>
            <person name="Uechi K."/>
            <person name="Horii T."/>
            <person name="Iida T."/>
            <person name="Fujita J."/>
            <person name="Nakamura S."/>
        </authorList>
    </citation>
    <scope>NUCLEOTIDE SEQUENCE [LARGE SCALE GENOMIC DNA]</scope>
    <source>
        <strain evidence="2 4">JCM 12375</strain>
    </source>
</reference>
<evidence type="ECO:0000313" key="5">
    <source>
        <dbReference type="Proteomes" id="UP001241092"/>
    </source>
</evidence>
<feature type="transmembrane region" description="Helical" evidence="1">
    <location>
        <begin position="21"/>
        <end position="42"/>
    </location>
</feature>